<protein>
    <submittedName>
        <fullName evidence="2">L-ascorbate metabolism protein UlaG (Beta-lactamase superfamily)</fullName>
    </submittedName>
</protein>
<dbReference type="AlphaFoldDB" id="A0A4R1KVI6"/>
<sequence length="257" mass="29027">MKLTKYTLIFVLSVFLFNCNSDKKKGAYAEDLNNVNTPKSIEVKPINHGTLVLKSEDYNFYIDPVGGADKFYGLGKPDFVLITDIHGDHLNIDTLKDLNLSETTLIAPKAVADRLPSDIANTIVVLNNGDNFEIDNLKIEAIPMYNLREEALKFHPKGRGNGYVINVDDKRIYISGDTEDIPEMRNLKDIDMAFVCMNLPYTMTEKSAASAVLDFKPKKVYPYHYRGKDGLSDIEAFKNEVSAKNSDIKVMLLNWYN</sequence>
<keyword evidence="3" id="KW-1185">Reference proteome</keyword>
<evidence type="ECO:0000313" key="2">
    <source>
        <dbReference type="EMBL" id="TCK69178.1"/>
    </source>
</evidence>
<reference evidence="2 3" key="1">
    <citation type="journal article" date="2015" name="Stand. Genomic Sci.">
        <title>Genomic Encyclopedia of Bacterial and Archaeal Type Strains, Phase III: the genomes of soil and plant-associated and newly described type strains.</title>
        <authorList>
            <person name="Whitman W.B."/>
            <person name="Woyke T."/>
            <person name="Klenk H.P."/>
            <person name="Zhou Y."/>
            <person name="Lilburn T.G."/>
            <person name="Beck B.J."/>
            <person name="De Vos P."/>
            <person name="Vandamme P."/>
            <person name="Eisen J.A."/>
            <person name="Garrity G."/>
            <person name="Hugenholtz P."/>
            <person name="Kyrpides N.C."/>
        </authorList>
    </citation>
    <scope>NUCLEOTIDE SEQUENCE [LARGE SCALE GENOMIC DNA]</scope>
    <source>
        <strain evidence="2 3">CECT 8445</strain>
    </source>
</reference>
<dbReference type="RefSeq" id="WP_132703586.1">
    <property type="nucleotide sequence ID" value="NZ_SMGI01000001.1"/>
</dbReference>
<dbReference type="InterPro" id="IPR001279">
    <property type="entry name" value="Metallo-B-lactamas"/>
</dbReference>
<feature type="domain" description="Metallo-beta-lactamase" evidence="1">
    <location>
        <begin position="73"/>
        <end position="225"/>
    </location>
</feature>
<evidence type="ECO:0000259" key="1">
    <source>
        <dbReference type="Pfam" id="PF12706"/>
    </source>
</evidence>
<dbReference type="OrthoDB" id="9789133at2"/>
<dbReference type="InterPro" id="IPR036866">
    <property type="entry name" value="RibonucZ/Hydroxyglut_hydro"/>
</dbReference>
<name>A0A4R1KVI6_9FLAO</name>
<proteinExistence type="predicted"/>
<dbReference type="SUPFAM" id="SSF56281">
    <property type="entry name" value="Metallo-hydrolase/oxidoreductase"/>
    <property type="match status" value="1"/>
</dbReference>
<dbReference type="PANTHER" id="PTHR43546:SF3">
    <property type="entry name" value="UPF0173 METAL-DEPENDENT HYDROLASE MJ1163"/>
    <property type="match status" value="1"/>
</dbReference>
<dbReference type="PANTHER" id="PTHR43546">
    <property type="entry name" value="UPF0173 METAL-DEPENDENT HYDROLASE MJ1163-RELATED"/>
    <property type="match status" value="1"/>
</dbReference>
<dbReference type="InterPro" id="IPR050114">
    <property type="entry name" value="UPF0173_UPF0282_UlaG_hydrolase"/>
</dbReference>
<evidence type="ECO:0000313" key="3">
    <source>
        <dbReference type="Proteomes" id="UP000295714"/>
    </source>
</evidence>
<dbReference type="Pfam" id="PF12706">
    <property type="entry name" value="Lactamase_B_2"/>
    <property type="match status" value="1"/>
</dbReference>
<comment type="caution">
    <text evidence="2">The sequence shown here is derived from an EMBL/GenBank/DDBJ whole genome shotgun (WGS) entry which is preliminary data.</text>
</comment>
<gene>
    <name evidence="2" type="ORF">DFQ05_0697</name>
</gene>
<dbReference type="EMBL" id="SMGI01000001">
    <property type="protein sequence ID" value="TCK69178.1"/>
    <property type="molecule type" value="Genomic_DNA"/>
</dbReference>
<dbReference type="Gene3D" id="3.60.15.10">
    <property type="entry name" value="Ribonuclease Z/Hydroxyacylglutathione hydrolase-like"/>
    <property type="match status" value="1"/>
</dbReference>
<dbReference type="Proteomes" id="UP000295714">
    <property type="component" value="Unassembled WGS sequence"/>
</dbReference>
<organism evidence="2 3">
    <name type="scientific">Winogradskyella wandonensis</name>
    <dbReference type="NCBI Taxonomy" id="1442586"/>
    <lineage>
        <taxon>Bacteria</taxon>
        <taxon>Pseudomonadati</taxon>
        <taxon>Bacteroidota</taxon>
        <taxon>Flavobacteriia</taxon>
        <taxon>Flavobacteriales</taxon>
        <taxon>Flavobacteriaceae</taxon>
        <taxon>Winogradskyella</taxon>
    </lineage>
</organism>
<accession>A0A4R1KVI6</accession>